<dbReference type="Proteomes" id="UP000320496">
    <property type="component" value="Chromosome"/>
</dbReference>
<dbReference type="OrthoDB" id="127333at2"/>
<dbReference type="EMBL" id="CP036275">
    <property type="protein sequence ID" value="QDU37320.1"/>
    <property type="molecule type" value="Genomic_DNA"/>
</dbReference>
<evidence type="ECO:0000313" key="1">
    <source>
        <dbReference type="EMBL" id="QDU37320.1"/>
    </source>
</evidence>
<keyword evidence="2" id="KW-1185">Reference proteome</keyword>
<dbReference type="InterPro" id="IPR017850">
    <property type="entry name" value="Alkaline_phosphatase_core_sf"/>
</dbReference>
<organism evidence="1 2">
    <name type="scientific">Maioricimonas rarisocia</name>
    <dbReference type="NCBI Taxonomy" id="2528026"/>
    <lineage>
        <taxon>Bacteria</taxon>
        <taxon>Pseudomonadati</taxon>
        <taxon>Planctomycetota</taxon>
        <taxon>Planctomycetia</taxon>
        <taxon>Planctomycetales</taxon>
        <taxon>Planctomycetaceae</taxon>
        <taxon>Maioricimonas</taxon>
    </lineage>
</organism>
<dbReference type="SUPFAM" id="SSF53649">
    <property type="entry name" value="Alkaline phosphatase-like"/>
    <property type="match status" value="1"/>
</dbReference>
<dbReference type="PANTHER" id="PTHR43737:SF1">
    <property type="entry name" value="DUF1501 DOMAIN-CONTAINING PROTEIN"/>
    <property type="match status" value="1"/>
</dbReference>
<dbReference type="InterPro" id="IPR010869">
    <property type="entry name" value="DUF1501"/>
</dbReference>
<dbReference type="Pfam" id="PF07394">
    <property type="entry name" value="DUF1501"/>
    <property type="match status" value="1"/>
</dbReference>
<protein>
    <recommendedName>
        <fullName evidence="3">Sulfatase</fullName>
    </recommendedName>
</protein>
<dbReference type="AlphaFoldDB" id="A0A517Z4A9"/>
<dbReference type="PROSITE" id="PS51318">
    <property type="entry name" value="TAT"/>
    <property type="match status" value="1"/>
</dbReference>
<dbReference type="RefSeq" id="WP_145368098.1">
    <property type="nucleotide sequence ID" value="NZ_CP036275.1"/>
</dbReference>
<dbReference type="PANTHER" id="PTHR43737">
    <property type="entry name" value="BLL7424 PROTEIN"/>
    <property type="match status" value="1"/>
</dbReference>
<sequence>MPEHSLRPVPDISRREWLRLGGIGLGGLTLADLLASTSHAGTGTGGNGRAKSVIMVCLLGGPGQHETWDPKPHAPEEVRGEFGTIPSAVPGINVGELMPLTAAHTDKTAIFRAVVTDDNAHSSSGYQMLTGVPHVPMNQENATPKFPNRHPNIGGVVRHLQPTVNGIPSAVQLPLHIFNDGMITWPGQDAGWLGRQADPWLLECDPSADDFHIPDLQLQEGLAATRMQKRRALRSQISATFEELNASRRLDDFDDQTRLAYGLLTSPESQKAFAVSDEPPARRDRYGRTRFGQSLLLARRLVEAGVRLVQVNWTRLPGKPNNGTWDTHGVHAKSMKEWLMPIMDQAYSALLEDLSERGLLDETLVFWMGEFGRTPRVNRRAGRDHWGRCFSVALAGGGVKGGQVIGASDAQAAYPESGLVRPHDLTATLFHTLGFAPGTEVHDTLGRPLPISRGHVISELF</sequence>
<name>A0A517Z4A9_9PLAN</name>
<accession>A0A517Z4A9</accession>
<evidence type="ECO:0008006" key="3">
    <source>
        <dbReference type="Google" id="ProtNLM"/>
    </source>
</evidence>
<gene>
    <name evidence="1" type="ORF">Mal4_16300</name>
</gene>
<dbReference type="KEGG" id="mri:Mal4_16300"/>
<reference evidence="1 2" key="1">
    <citation type="submission" date="2019-02" db="EMBL/GenBank/DDBJ databases">
        <title>Deep-cultivation of Planctomycetes and their phenomic and genomic characterization uncovers novel biology.</title>
        <authorList>
            <person name="Wiegand S."/>
            <person name="Jogler M."/>
            <person name="Boedeker C."/>
            <person name="Pinto D."/>
            <person name="Vollmers J."/>
            <person name="Rivas-Marin E."/>
            <person name="Kohn T."/>
            <person name="Peeters S.H."/>
            <person name="Heuer A."/>
            <person name="Rast P."/>
            <person name="Oberbeckmann S."/>
            <person name="Bunk B."/>
            <person name="Jeske O."/>
            <person name="Meyerdierks A."/>
            <person name="Storesund J.E."/>
            <person name="Kallscheuer N."/>
            <person name="Luecker S."/>
            <person name="Lage O.M."/>
            <person name="Pohl T."/>
            <person name="Merkel B.J."/>
            <person name="Hornburger P."/>
            <person name="Mueller R.-W."/>
            <person name="Bruemmer F."/>
            <person name="Labrenz M."/>
            <person name="Spormann A.M."/>
            <person name="Op den Camp H."/>
            <person name="Overmann J."/>
            <person name="Amann R."/>
            <person name="Jetten M.S.M."/>
            <person name="Mascher T."/>
            <person name="Medema M.H."/>
            <person name="Devos D.P."/>
            <person name="Kaster A.-K."/>
            <person name="Ovreas L."/>
            <person name="Rohde M."/>
            <person name="Galperin M.Y."/>
            <person name="Jogler C."/>
        </authorList>
    </citation>
    <scope>NUCLEOTIDE SEQUENCE [LARGE SCALE GENOMIC DNA]</scope>
    <source>
        <strain evidence="1 2">Mal4</strain>
    </source>
</reference>
<evidence type="ECO:0000313" key="2">
    <source>
        <dbReference type="Proteomes" id="UP000320496"/>
    </source>
</evidence>
<proteinExistence type="predicted"/>
<dbReference type="InterPro" id="IPR006311">
    <property type="entry name" value="TAT_signal"/>
</dbReference>